<keyword evidence="3" id="KW-1185">Reference proteome</keyword>
<proteinExistence type="predicted"/>
<protein>
    <submittedName>
        <fullName evidence="2">Uncharacterized protein</fullName>
    </submittedName>
</protein>
<accession>I3Y8Q6</accession>
<dbReference type="AlphaFoldDB" id="I3Y8Q6"/>
<evidence type="ECO:0000256" key="1">
    <source>
        <dbReference type="SAM" id="SignalP"/>
    </source>
</evidence>
<feature type="chain" id="PRO_5003682362" evidence="1">
    <location>
        <begin position="33"/>
        <end position="190"/>
    </location>
</feature>
<organism evidence="2 3">
    <name type="scientific">Thiocystis violascens (strain ATCC 17096 / DSM 198 / 6111)</name>
    <name type="common">Chromatium violascens</name>
    <dbReference type="NCBI Taxonomy" id="765911"/>
    <lineage>
        <taxon>Bacteria</taxon>
        <taxon>Pseudomonadati</taxon>
        <taxon>Pseudomonadota</taxon>
        <taxon>Gammaproteobacteria</taxon>
        <taxon>Chromatiales</taxon>
        <taxon>Chromatiaceae</taxon>
        <taxon>Thiocystis</taxon>
    </lineage>
</organism>
<evidence type="ECO:0000313" key="3">
    <source>
        <dbReference type="Proteomes" id="UP000006062"/>
    </source>
</evidence>
<keyword evidence="1" id="KW-0732">Signal</keyword>
<dbReference type="HOGENOM" id="CLU_1427418_0_0_6"/>
<feature type="signal peptide" evidence="1">
    <location>
        <begin position="1"/>
        <end position="32"/>
    </location>
</feature>
<dbReference type="Proteomes" id="UP000006062">
    <property type="component" value="Chromosome"/>
</dbReference>
<sequence length="190" mass="19322">MSSNLCFDSARAVLRLSLGLAILCVSAPSVHAGTAGPDFVYTISPCRVLDTRFASGVFAGKLNPSEQLSIRVSNTAGTIVLQGGNPSGCLDIPNDATGVFINVIAVEASGAANNDLGIQPSGSSVSGTAINYNPGTFALNNGLLVGTCYGQFLYGFPPSPSNCTSDLTLTNGAGASAHIVIDVTGFTRNF</sequence>
<name>I3Y8Q6_THIV6</name>
<dbReference type="KEGG" id="tvi:Thivi_1366"/>
<dbReference type="RefSeq" id="WP_014777851.1">
    <property type="nucleotide sequence ID" value="NC_018012.1"/>
</dbReference>
<evidence type="ECO:0000313" key="2">
    <source>
        <dbReference type="EMBL" id="AFL73374.1"/>
    </source>
</evidence>
<dbReference type="EMBL" id="CP003154">
    <property type="protein sequence ID" value="AFL73374.1"/>
    <property type="molecule type" value="Genomic_DNA"/>
</dbReference>
<reference evidence="2 3" key="1">
    <citation type="submission" date="2012-06" db="EMBL/GenBank/DDBJ databases">
        <title>Complete sequence of Thiocystis violascens DSM 198.</title>
        <authorList>
            <consortium name="US DOE Joint Genome Institute"/>
            <person name="Lucas S."/>
            <person name="Han J."/>
            <person name="Lapidus A."/>
            <person name="Cheng J.-F."/>
            <person name="Goodwin L."/>
            <person name="Pitluck S."/>
            <person name="Peters L."/>
            <person name="Ovchinnikova G."/>
            <person name="Teshima H."/>
            <person name="Detter J.C."/>
            <person name="Han C."/>
            <person name="Tapia R."/>
            <person name="Land M."/>
            <person name="Hauser L."/>
            <person name="Kyrpides N."/>
            <person name="Ivanova N."/>
            <person name="Pagani I."/>
            <person name="Vogl K."/>
            <person name="Liu Z."/>
            <person name="Frigaard N.-U."/>
            <person name="Bryant D."/>
            <person name="Woyke T."/>
        </authorList>
    </citation>
    <scope>NUCLEOTIDE SEQUENCE [LARGE SCALE GENOMIC DNA]</scope>
    <source>
        <strain evidence="3">ATCC 17096 / DSM 198 / 6111</strain>
    </source>
</reference>
<gene>
    <name evidence="2" type="ordered locus">Thivi_1366</name>
</gene>
<dbReference type="OrthoDB" id="6057456at2"/>